<dbReference type="GO" id="GO:0016592">
    <property type="term" value="C:mediator complex"/>
    <property type="evidence" value="ECO:0007669"/>
    <property type="project" value="InterPro"/>
</dbReference>
<evidence type="ECO:0000256" key="1">
    <source>
        <dbReference type="ARBA" id="ARBA00004123"/>
    </source>
</evidence>
<keyword evidence="6" id="KW-1185">Reference proteome</keyword>
<dbReference type="AlphaFoldDB" id="A0A4Q0A1Z9"/>
<keyword evidence="4" id="KW-0804">Transcription</keyword>
<keyword evidence="4" id="KW-0805">Transcription regulation</keyword>
<protein>
    <recommendedName>
        <fullName evidence="4">Mediator of RNA polymerase II transcription subunit 20</fullName>
    </recommendedName>
    <alternativeName>
        <fullName evidence="4">Mediator complex subunit 20</fullName>
    </alternativeName>
</protein>
<sequence>MGVSCVFRWADAVGSPSLNLINDLIIKQLHGTNLGRWNALCKLYREVSLPTDAGQPNTTEGPSNKGSKVLLLLTDSLQPAKQHAMIDDAVVQTDREFESVIQKLKNLWVLRQTSHIDGHHYDLGDFTIRAGHMVVGTSNKGVIFEVEYKPSSAIHGAQALLAELIGILMPPEAQLSFAQPLRNPTPSAEMGIRTPGLIPTSQLIHHRYLLETNYGPAGITGSNYNSLHSTYQLFSLFRKDSLL</sequence>
<comment type="similarity">
    <text evidence="2 4">Belongs to the Mediator complex subunit 20 family.</text>
</comment>
<comment type="function">
    <text evidence="4">Component of the Mediator complex, a coactivator involved in the regulated transcription of nearly all RNA polymerase II-dependent genes. Mediator functions as a bridge to convey information from gene-specific regulatory proteins to the basal RNA polymerase II transcription machinery. Mediator is recruited to promoters by direct interactions with regulatory proteins and serves as a scaffold for the assembly of a functional preinitiation complex with RNA polymerase II and the general transcription factors.</text>
</comment>
<comment type="subcellular location">
    <subcellularLocation>
        <location evidence="1 4">Nucleus</location>
    </subcellularLocation>
</comment>
<organism evidence="5 6">
    <name type="scientific">Dimargaris cristalligena</name>
    <dbReference type="NCBI Taxonomy" id="215637"/>
    <lineage>
        <taxon>Eukaryota</taxon>
        <taxon>Fungi</taxon>
        <taxon>Fungi incertae sedis</taxon>
        <taxon>Zoopagomycota</taxon>
        <taxon>Kickxellomycotina</taxon>
        <taxon>Dimargaritomycetes</taxon>
        <taxon>Dimargaritales</taxon>
        <taxon>Dimargaritaceae</taxon>
        <taxon>Dimargaris</taxon>
    </lineage>
</organism>
<dbReference type="Pfam" id="PF08612">
    <property type="entry name" value="Med20"/>
    <property type="match status" value="1"/>
</dbReference>
<keyword evidence="4" id="KW-0010">Activator</keyword>
<evidence type="ECO:0000313" key="6">
    <source>
        <dbReference type="Proteomes" id="UP000268162"/>
    </source>
</evidence>
<dbReference type="GO" id="GO:0003713">
    <property type="term" value="F:transcription coactivator activity"/>
    <property type="evidence" value="ECO:0007669"/>
    <property type="project" value="TreeGrafter"/>
</dbReference>
<accession>A0A4Q0A1Z9</accession>
<dbReference type="EMBL" id="ML002225">
    <property type="protein sequence ID" value="RKP40115.1"/>
    <property type="molecule type" value="Genomic_DNA"/>
</dbReference>
<name>A0A4Q0A1Z9_9FUNG</name>
<dbReference type="PANTHER" id="PTHR12465:SF0">
    <property type="entry name" value="MEDIATOR OF RNA POLYMERASE II TRANSCRIPTION SUBUNIT 20"/>
    <property type="match status" value="1"/>
</dbReference>
<reference evidence="6" key="1">
    <citation type="journal article" date="2018" name="Nat. Microbiol.">
        <title>Leveraging single-cell genomics to expand the fungal tree of life.</title>
        <authorList>
            <person name="Ahrendt S.R."/>
            <person name="Quandt C.A."/>
            <person name="Ciobanu D."/>
            <person name="Clum A."/>
            <person name="Salamov A."/>
            <person name="Andreopoulos B."/>
            <person name="Cheng J.F."/>
            <person name="Woyke T."/>
            <person name="Pelin A."/>
            <person name="Henrissat B."/>
            <person name="Reynolds N.K."/>
            <person name="Benny G.L."/>
            <person name="Smith M.E."/>
            <person name="James T.Y."/>
            <person name="Grigoriev I.V."/>
        </authorList>
    </citation>
    <scope>NUCLEOTIDE SEQUENCE [LARGE SCALE GENOMIC DNA]</scope>
    <source>
        <strain evidence="6">RSA 468</strain>
    </source>
</reference>
<dbReference type="Proteomes" id="UP000268162">
    <property type="component" value="Unassembled WGS sequence"/>
</dbReference>
<evidence type="ECO:0000313" key="5">
    <source>
        <dbReference type="EMBL" id="RKP40115.1"/>
    </source>
</evidence>
<dbReference type="STRING" id="215637.A0A4Q0A1Z9"/>
<evidence type="ECO:0000256" key="4">
    <source>
        <dbReference type="RuleBase" id="RU364152"/>
    </source>
</evidence>
<dbReference type="InterPro" id="IPR013921">
    <property type="entry name" value="Mediator_Med20"/>
</dbReference>
<proteinExistence type="inferred from homology"/>
<evidence type="ECO:0000256" key="3">
    <source>
        <dbReference type="ARBA" id="ARBA00023242"/>
    </source>
</evidence>
<comment type="subunit">
    <text evidence="4">Component of the Mediator complex.</text>
</comment>
<dbReference type="GO" id="GO:0006357">
    <property type="term" value="P:regulation of transcription by RNA polymerase II"/>
    <property type="evidence" value="ECO:0007669"/>
    <property type="project" value="InterPro"/>
</dbReference>
<keyword evidence="3 4" id="KW-0539">Nucleus</keyword>
<dbReference type="PANTHER" id="PTHR12465">
    <property type="entry name" value="UBIQUITIN SPECIFIC PROTEASE HOMOLOG 49"/>
    <property type="match status" value="1"/>
</dbReference>
<evidence type="ECO:0000256" key="2">
    <source>
        <dbReference type="ARBA" id="ARBA00010743"/>
    </source>
</evidence>
<gene>
    <name evidence="4" type="primary">MED20</name>
    <name evidence="5" type="ORF">BJ085DRAFT_36395</name>
</gene>